<proteinExistence type="predicted"/>
<keyword evidence="3" id="KW-1185">Reference proteome</keyword>
<dbReference type="AlphaFoldDB" id="A0A8R7UWI7"/>
<name>A0A8R7UWI7_TRIUA</name>
<reference evidence="2" key="3">
    <citation type="submission" date="2022-06" db="UniProtKB">
        <authorList>
            <consortium name="EnsemblPlants"/>
        </authorList>
    </citation>
    <scope>IDENTIFICATION</scope>
</reference>
<protein>
    <submittedName>
        <fullName evidence="2">Uncharacterized protein</fullName>
    </submittedName>
</protein>
<evidence type="ECO:0000313" key="2">
    <source>
        <dbReference type="EnsemblPlants" id="TuG1812G0600003708.01.T01"/>
    </source>
</evidence>
<feature type="region of interest" description="Disordered" evidence="1">
    <location>
        <begin position="58"/>
        <end position="88"/>
    </location>
</feature>
<dbReference type="Gramene" id="TuG1812G0600003708.01.T01">
    <property type="protein sequence ID" value="TuG1812G0600003708.01.T01"/>
    <property type="gene ID" value="TuG1812G0600003708.01"/>
</dbReference>
<reference evidence="2" key="2">
    <citation type="submission" date="2018-03" db="EMBL/GenBank/DDBJ databases">
        <title>The Triticum urartu genome reveals the dynamic nature of wheat genome evolution.</title>
        <authorList>
            <person name="Ling H."/>
            <person name="Ma B."/>
            <person name="Shi X."/>
            <person name="Liu H."/>
            <person name="Dong L."/>
            <person name="Sun H."/>
            <person name="Cao Y."/>
            <person name="Gao Q."/>
            <person name="Zheng S."/>
            <person name="Li Y."/>
            <person name="Yu Y."/>
            <person name="Du H."/>
            <person name="Qi M."/>
            <person name="Li Y."/>
            <person name="Yu H."/>
            <person name="Cui Y."/>
            <person name="Wang N."/>
            <person name="Chen C."/>
            <person name="Wu H."/>
            <person name="Zhao Y."/>
            <person name="Zhang J."/>
            <person name="Li Y."/>
            <person name="Zhou W."/>
            <person name="Zhang B."/>
            <person name="Hu W."/>
            <person name="Eijk M."/>
            <person name="Tang J."/>
            <person name="Witsenboer H."/>
            <person name="Zhao S."/>
            <person name="Li Z."/>
            <person name="Zhang A."/>
            <person name="Wang D."/>
            <person name="Liang C."/>
        </authorList>
    </citation>
    <scope>NUCLEOTIDE SEQUENCE [LARGE SCALE GENOMIC DNA]</scope>
    <source>
        <strain evidence="2">cv. G1812</strain>
    </source>
</reference>
<reference evidence="3" key="1">
    <citation type="journal article" date="2013" name="Nature">
        <title>Draft genome of the wheat A-genome progenitor Triticum urartu.</title>
        <authorList>
            <person name="Ling H.Q."/>
            <person name="Zhao S."/>
            <person name="Liu D."/>
            <person name="Wang J."/>
            <person name="Sun H."/>
            <person name="Zhang C."/>
            <person name="Fan H."/>
            <person name="Li D."/>
            <person name="Dong L."/>
            <person name="Tao Y."/>
            <person name="Gao C."/>
            <person name="Wu H."/>
            <person name="Li Y."/>
            <person name="Cui Y."/>
            <person name="Guo X."/>
            <person name="Zheng S."/>
            <person name="Wang B."/>
            <person name="Yu K."/>
            <person name="Liang Q."/>
            <person name="Yang W."/>
            <person name="Lou X."/>
            <person name="Chen J."/>
            <person name="Feng M."/>
            <person name="Jian J."/>
            <person name="Zhang X."/>
            <person name="Luo G."/>
            <person name="Jiang Y."/>
            <person name="Liu J."/>
            <person name="Wang Z."/>
            <person name="Sha Y."/>
            <person name="Zhang B."/>
            <person name="Wu H."/>
            <person name="Tang D."/>
            <person name="Shen Q."/>
            <person name="Xue P."/>
            <person name="Zou S."/>
            <person name="Wang X."/>
            <person name="Liu X."/>
            <person name="Wang F."/>
            <person name="Yang Y."/>
            <person name="An X."/>
            <person name="Dong Z."/>
            <person name="Zhang K."/>
            <person name="Zhang X."/>
            <person name="Luo M.C."/>
            <person name="Dvorak J."/>
            <person name="Tong Y."/>
            <person name="Wang J."/>
            <person name="Yang H."/>
            <person name="Li Z."/>
            <person name="Wang D."/>
            <person name="Zhang A."/>
            <person name="Wang J."/>
        </authorList>
    </citation>
    <scope>NUCLEOTIDE SEQUENCE</scope>
    <source>
        <strain evidence="3">cv. G1812</strain>
    </source>
</reference>
<accession>A0A8R7UWI7</accession>
<feature type="region of interest" description="Disordered" evidence="1">
    <location>
        <begin position="1"/>
        <end position="45"/>
    </location>
</feature>
<organism evidence="2 3">
    <name type="scientific">Triticum urartu</name>
    <name type="common">Red wild einkorn</name>
    <name type="synonym">Crithodium urartu</name>
    <dbReference type="NCBI Taxonomy" id="4572"/>
    <lineage>
        <taxon>Eukaryota</taxon>
        <taxon>Viridiplantae</taxon>
        <taxon>Streptophyta</taxon>
        <taxon>Embryophyta</taxon>
        <taxon>Tracheophyta</taxon>
        <taxon>Spermatophyta</taxon>
        <taxon>Magnoliopsida</taxon>
        <taxon>Liliopsida</taxon>
        <taxon>Poales</taxon>
        <taxon>Poaceae</taxon>
        <taxon>BOP clade</taxon>
        <taxon>Pooideae</taxon>
        <taxon>Triticodae</taxon>
        <taxon>Triticeae</taxon>
        <taxon>Triticinae</taxon>
        <taxon>Triticum</taxon>
    </lineage>
</organism>
<evidence type="ECO:0000313" key="3">
    <source>
        <dbReference type="Proteomes" id="UP000015106"/>
    </source>
</evidence>
<evidence type="ECO:0000256" key="1">
    <source>
        <dbReference type="SAM" id="MobiDB-lite"/>
    </source>
</evidence>
<feature type="compositionally biased region" description="Basic and acidic residues" evidence="1">
    <location>
        <begin position="1"/>
        <end position="24"/>
    </location>
</feature>
<dbReference type="Proteomes" id="UP000015106">
    <property type="component" value="Chromosome 6"/>
</dbReference>
<dbReference type="EnsemblPlants" id="TuG1812G0600003708.01.T01">
    <property type="protein sequence ID" value="TuG1812G0600003708.01.T01"/>
    <property type="gene ID" value="TuG1812G0600003708.01"/>
</dbReference>
<sequence length="88" mass="9340">MDWSLQEREREKEGEEGEREERGEGAAAVDGRASPTIASPPSPPSLLVNAAVSIPATSSSHAAASFRTPLRRHGNKGRSSQGVLILFS</sequence>